<dbReference type="RefSeq" id="WP_184527449.1">
    <property type="nucleotide sequence ID" value="NZ_JACHGK010000011.1"/>
</dbReference>
<name>A0A7X0HVL4_9BACI</name>
<organism evidence="1 2">
    <name type="scientific">Bacillus benzoevorans</name>
    <dbReference type="NCBI Taxonomy" id="1456"/>
    <lineage>
        <taxon>Bacteria</taxon>
        <taxon>Bacillati</taxon>
        <taxon>Bacillota</taxon>
        <taxon>Bacilli</taxon>
        <taxon>Bacillales</taxon>
        <taxon>Bacillaceae</taxon>
        <taxon>Bacillus</taxon>
    </lineage>
</organism>
<reference evidence="1 2" key="1">
    <citation type="submission" date="2020-08" db="EMBL/GenBank/DDBJ databases">
        <title>Genomic Encyclopedia of Type Strains, Phase IV (KMG-IV): sequencing the most valuable type-strain genomes for metagenomic binning, comparative biology and taxonomic classification.</title>
        <authorList>
            <person name="Goeker M."/>
        </authorList>
    </citation>
    <scope>NUCLEOTIDE SEQUENCE [LARGE SCALE GENOMIC DNA]</scope>
    <source>
        <strain evidence="1 2">DSM 5391</strain>
    </source>
</reference>
<keyword evidence="2" id="KW-1185">Reference proteome</keyword>
<evidence type="ECO:0000313" key="1">
    <source>
        <dbReference type="EMBL" id="MBB6446435.1"/>
    </source>
</evidence>
<dbReference type="EMBL" id="JACHGK010000011">
    <property type="protein sequence ID" value="MBB6446435.1"/>
    <property type="molecule type" value="Genomic_DNA"/>
</dbReference>
<gene>
    <name evidence="1" type="ORF">HNR53_003094</name>
</gene>
<accession>A0A7X0HVL4</accession>
<proteinExistence type="predicted"/>
<protein>
    <submittedName>
        <fullName evidence="1">Uncharacterized protein</fullName>
    </submittedName>
</protein>
<comment type="caution">
    <text evidence="1">The sequence shown here is derived from an EMBL/GenBank/DDBJ whole genome shotgun (WGS) entry which is preliminary data.</text>
</comment>
<dbReference type="Proteomes" id="UP000531594">
    <property type="component" value="Unassembled WGS sequence"/>
</dbReference>
<dbReference type="AlphaFoldDB" id="A0A7X0HVL4"/>
<evidence type="ECO:0000313" key="2">
    <source>
        <dbReference type="Proteomes" id="UP000531594"/>
    </source>
</evidence>
<sequence>MIKSGDKQNFIYIPGLKFIPAGETPADAIERINRAEVEKEIADKKMLKQLQKEFPGREIIQCGSSWIIKAEE</sequence>